<organism evidence="2 3">
    <name type="scientific">Microbacterium wangchenii</name>
    <dbReference type="NCBI Taxonomy" id="2541726"/>
    <lineage>
        <taxon>Bacteria</taxon>
        <taxon>Bacillati</taxon>
        <taxon>Actinomycetota</taxon>
        <taxon>Actinomycetes</taxon>
        <taxon>Micrococcales</taxon>
        <taxon>Microbacteriaceae</taxon>
        <taxon>Microbacterium</taxon>
    </lineage>
</organism>
<dbReference type="Proteomes" id="UP000295748">
    <property type="component" value="Chromosome"/>
</dbReference>
<protein>
    <submittedName>
        <fullName evidence="2">Uncharacterized protein</fullName>
    </submittedName>
</protein>
<dbReference type="RefSeq" id="WP_135067652.1">
    <property type="nucleotide sequence ID" value="NZ_CP038266.1"/>
</dbReference>
<evidence type="ECO:0000313" key="3">
    <source>
        <dbReference type="Proteomes" id="UP000295748"/>
    </source>
</evidence>
<feature type="transmembrane region" description="Helical" evidence="1">
    <location>
        <begin position="20"/>
        <end position="43"/>
    </location>
</feature>
<evidence type="ECO:0000256" key="1">
    <source>
        <dbReference type="SAM" id="Phobius"/>
    </source>
</evidence>
<proteinExistence type="predicted"/>
<reference evidence="2 3" key="1">
    <citation type="submission" date="2019-03" db="EMBL/GenBank/DDBJ databases">
        <authorList>
            <person name="Dong K."/>
        </authorList>
    </citation>
    <scope>NUCLEOTIDE SEQUENCE [LARGE SCALE GENOMIC DNA]</scope>
    <source>
        <strain evidence="3">dk512</strain>
    </source>
</reference>
<feature type="transmembrane region" description="Helical" evidence="1">
    <location>
        <begin position="96"/>
        <end position="120"/>
    </location>
</feature>
<gene>
    <name evidence="2" type="ORF">E4K62_11780</name>
</gene>
<keyword evidence="3" id="KW-1185">Reference proteome</keyword>
<accession>A0ABX5ST00</accession>
<name>A0ABX5ST00_9MICO</name>
<keyword evidence="1" id="KW-0812">Transmembrane</keyword>
<sequence>MRTARRWLSANVRVFAPRVLIGWLGGVGLAYAAANVAVAAASLSAGRVGVTLLSRRGGGEVLGAVPALPLLLTSMLMLGAAVFWILWLTVRRSPDLWVVVGVPTAALVIDRAAAAVLVMLQPEASGWSVAGSVFNLVALTVLVVGLNAGAWVGLRELRPGQPIPRRRATAPTWDS</sequence>
<evidence type="ECO:0000313" key="2">
    <source>
        <dbReference type="EMBL" id="QBR89298.1"/>
    </source>
</evidence>
<keyword evidence="1" id="KW-0472">Membrane</keyword>
<dbReference type="EMBL" id="CP038266">
    <property type="protein sequence ID" value="QBR89298.1"/>
    <property type="molecule type" value="Genomic_DNA"/>
</dbReference>
<keyword evidence="1" id="KW-1133">Transmembrane helix</keyword>
<feature type="transmembrane region" description="Helical" evidence="1">
    <location>
        <begin position="63"/>
        <end position="89"/>
    </location>
</feature>
<feature type="transmembrane region" description="Helical" evidence="1">
    <location>
        <begin position="132"/>
        <end position="154"/>
    </location>
</feature>